<gene>
    <name evidence="2" type="ORF">BDV38DRAFT_276715</name>
</gene>
<dbReference type="Proteomes" id="UP000325672">
    <property type="component" value="Unassembled WGS sequence"/>
</dbReference>
<sequence length="176" mass="19034">MTVWQQIKRVELADNAILISFRTIFPAPALLKRHAPLYSLDLLHPEYAALLGAITPPVQFQAIPILSATQSGSRFLTITAAIARFAIISGILIALNGKYRPFISSATSTSLPTWACSPSTIIHPCGTKADPKPPSQRYRNRYGHMSVYGQLGLDFGSCYPDVNVQCAGLASVGTCE</sequence>
<dbReference type="GeneID" id="43642499"/>
<dbReference type="OrthoDB" id="10534176at2759"/>
<keyword evidence="1" id="KW-1133">Transmembrane helix</keyword>
<dbReference type="AlphaFoldDB" id="A0A5N6TBY1"/>
<feature type="transmembrane region" description="Helical" evidence="1">
    <location>
        <begin position="75"/>
        <end position="95"/>
    </location>
</feature>
<keyword evidence="3" id="KW-1185">Reference proteome</keyword>
<reference evidence="2 3" key="1">
    <citation type="submission" date="2019-04" db="EMBL/GenBank/DDBJ databases">
        <title>Friends and foes A comparative genomics study of 23 Aspergillus species from section Flavi.</title>
        <authorList>
            <consortium name="DOE Joint Genome Institute"/>
            <person name="Kjaerbolling I."/>
            <person name="Vesth T."/>
            <person name="Frisvad J.C."/>
            <person name="Nybo J.L."/>
            <person name="Theobald S."/>
            <person name="Kildgaard S."/>
            <person name="Isbrandt T."/>
            <person name="Kuo A."/>
            <person name="Sato A."/>
            <person name="Lyhne E.K."/>
            <person name="Kogle M.E."/>
            <person name="Wiebenga A."/>
            <person name="Kun R.S."/>
            <person name="Lubbers R.J."/>
            <person name="Makela M.R."/>
            <person name="Barry K."/>
            <person name="Chovatia M."/>
            <person name="Clum A."/>
            <person name="Daum C."/>
            <person name="Haridas S."/>
            <person name="He G."/>
            <person name="LaButti K."/>
            <person name="Lipzen A."/>
            <person name="Mondo S."/>
            <person name="Riley R."/>
            <person name="Salamov A."/>
            <person name="Simmons B.A."/>
            <person name="Magnuson J.K."/>
            <person name="Henrissat B."/>
            <person name="Mortensen U.H."/>
            <person name="Larsen T.O."/>
            <person name="Devries R.P."/>
            <person name="Grigoriev I.V."/>
            <person name="Machida M."/>
            <person name="Baker S.E."/>
            <person name="Andersen M.R."/>
        </authorList>
    </citation>
    <scope>NUCLEOTIDE SEQUENCE [LARGE SCALE GENOMIC DNA]</scope>
    <source>
        <strain evidence="2 3">CBS 117625</strain>
    </source>
</reference>
<proteinExistence type="predicted"/>
<evidence type="ECO:0000313" key="3">
    <source>
        <dbReference type="Proteomes" id="UP000325672"/>
    </source>
</evidence>
<dbReference type="RefSeq" id="XP_031919694.1">
    <property type="nucleotide sequence ID" value="XM_032058289.1"/>
</dbReference>
<name>A0A5N6TBY1_ASPPS</name>
<accession>A0A5N6TBY1</accession>
<evidence type="ECO:0000256" key="1">
    <source>
        <dbReference type="SAM" id="Phobius"/>
    </source>
</evidence>
<dbReference type="EMBL" id="ML743551">
    <property type="protein sequence ID" value="KAE8143631.1"/>
    <property type="molecule type" value="Genomic_DNA"/>
</dbReference>
<evidence type="ECO:0000313" key="2">
    <source>
        <dbReference type="EMBL" id="KAE8143631.1"/>
    </source>
</evidence>
<organism evidence="2 3">
    <name type="scientific">Aspergillus pseudotamarii</name>
    <dbReference type="NCBI Taxonomy" id="132259"/>
    <lineage>
        <taxon>Eukaryota</taxon>
        <taxon>Fungi</taxon>
        <taxon>Dikarya</taxon>
        <taxon>Ascomycota</taxon>
        <taxon>Pezizomycotina</taxon>
        <taxon>Eurotiomycetes</taxon>
        <taxon>Eurotiomycetidae</taxon>
        <taxon>Eurotiales</taxon>
        <taxon>Aspergillaceae</taxon>
        <taxon>Aspergillus</taxon>
        <taxon>Aspergillus subgen. Circumdati</taxon>
    </lineage>
</organism>
<protein>
    <submittedName>
        <fullName evidence="2">Uncharacterized protein</fullName>
    </submittedName>
</protein>
<keyword evidence="1" id="KW-0472">Membrane</keyword>
<keyword evidence="1" id="KW-0812">Transmembrane</keyword>